<name>A0ABZ0H5P4_9ENTR</name>
<dbReference type="Gene3D" id="3.40.50.2000">
    <property type="entry name" value="Glycogen Phosphorylase B"/>
    <property type="match status" value="2"/>
</dbReference>
<dbReference type="Pfam" id="PF13692">
    <property type="entry name" value="Glyco_trans_1_4"/>
    <property type="match status" value="1"/>
</dbReference>
<dbReference type="SUPFAM" id="SSF53756">
    <property type="entry name" value="UDP-Glycosyltransferase/glycogen phosphorylase"/>
    <property type="match status" value="1"/>
</dbReference>
<protein>
    <submittedName>
        <fullName evidence="1">Glycosyltransferase</fullName>
        <ecNumber evidence="1">2.4.-.-</ecNumber>
    </submittedName>
</protein>
<gene>
    <name evidence="1" type="ORF">RY846_08465</name>
</gene>
<proteinExistence type="predicted"/>
<keyword evidence="2" id="KW-1185">Reference proteome</keyword>
<dbReference type="Proteomes" id="UP001302613">
    <property type="component" value="Chromosome"/>
</dbReference>
<dbReference type="GO" id="GO:0016757">
    <property type="term" value="F:glycosyltransferase activity"/>
    <property type="evidence" value="ECO:0007669"/>
    <property type="project" value="UniProtKB-KW"/>
</dbReference>
<sequence>MTEETQRKKILVLTPRFPYPVIGGDRLRIYKLCKALSETYNLTLLSLCDHRSEIESVITDNVFSEIHRVFHPKYLSYFNVLKALPTKVPLQVAYYRSEKFQQKFNELITTHDAVFCHLIRVADYAKDTNKVKFIDMTDAISLNYSRVKKMSNKSSIRALIYSVEQSRLEKYEREIAYSFDLATFISPIDRDFLYPTNYEHIKVVNNGVDTDQLLFKARTIDSNKPIELVFIGNMLSMQNMDAATFFAKEILPKIAEEFDVIFKVIGKISESNKKVLNSYANTIALGMVVDINEASKSGHIGVCPVRLGAGVQNKVLEYMALGLPCISSSIGFEGIEASNGSEIIIADTADEYKKAIRLMTSDNEYYSCLAKNAREFVMSNFSWKSRLSTFMNAIEENIYAKK</sequence>
<keyword evidence="1" id="KW-0808">Transferase</keyword>
<evidence type="ECO:0000313" key="1">
    <source>
        <dbReference type="EMBL" id="WOH45184.1"/>
    </source>
</evidence>
<evidence type="ECO:0000313" key="2">
    <source>
        <dbReference type="Proteomes" id="UP001302613"/>
    </source>
</evidence>
<accession>A0ABZ0H5P4</accession>
<dbReference type="RefSeq" id="WP_234103910.1">
    <property type="nucleotide sequence ID" value="NZ_CP136601.1"/>
</dbReference>
<dbReference type="EC" id="2.4.-.-" evidence="1"/>
<reference evidence="1 2" key="1">
    <citation type="submission" date="2023-10" db="EMBL/GenBank/DDBJ databases">
        <title>SFO-1, KPC-2, NDM-1 were first reported in Portuguese citrobacter collected clinically.</title>
        <authorList>
            <person name="Guo K."/>
        </authorList>
    </citation>
    <scope>NUCLEOTIDE SEQUENCE [LARGE SCALE GENOMIC DNA]</scope>
    <source>
        <strain evidence="1 2">L2724hy</strain>
    </source>
</reference>
<dbReference type="EMBL" id="CP136601">
    <property type="protein sequence ID" value="WOH45184.1"/>
    <property type="molecule type" value="Genomic_DNA"/>
</dbReference>
<dbReference type="PANTHER" id="PTHR12526:SF600">
    <property type="entry name" value="GLYCOSYL TRANSFERASE GROUP 1"/>
    <property type="match status" value="1"/>
</dbReference>
<organism evidence="1 2">
    <name type="scientific">Citrobacter portucalensis</name>
    <dbReference type="NCBI Taxonomy" id="1639133"/>
    <lineage>
        <taxon>Bacteria</taxon>
        <taxon>Pseudomonadati</taxon>
        <taxon>Pseudomonadota</taxon>
        <taxon>Gammaproteobacteria</taxon>
        <taxon>Enterobacterales</taxon>
        <taxon>Enterobacteriaceae</taxon>
        <taxon>Citrobacter</taxon>
        <taxon>Citrobacter freundii complex</taxon>
    </lineage>
</organism>
<keyword evidence="1" id="KW-0328">Glycosyltransferase</keyword>
<dbReference type="PANTHER" id="PTHR12526">
    <property type="entry name" value="GLYCOSYLTRANSFERASE"/>
    <property type="match status" value="1"/>
</dbReference>